<dbReference type="AlphaFoldDB" id="A0A4D7JRR3"/>
<sequence>MKIKNLVPIAFLVLALLSFTEKEGAPAIDEFEFDGHITYDMTYVDKKGREQNFPYTIYFNEGDELFGVKMIMNDKKATGETIIIYNKSDKKMHMLMDNEGEKTAMAMPFNPKQLEKASENMEPEDFTFEKTGKTKEILGYTCHEYRFESDDASGTSWITEEANISASQIAGLLGMGNKGKNKNPLMGAYPEGIMMESEGETKKGEKYKMVVTELNTDTPVTISTEGYKSMMSFGK</sequence>
<keyword evidence="3" id="KW-1185">Reference proteome</keyword>
<feature type="domain" description="DUF4412" evidence="1">
    <location>
        <begin position="33"/>
        <end position="161"/>
    </location>
</feature>
<dbReference type="EMBL" id="CP028923">
    <property type="protein sequence ID" value="QCK13605.1"/>
    <property type="molecule type" value="Genomic_DNA"/>
</dbReference>
<dbReference type="Proteomes" id="UP000298616">
    <property type="component" value="Chromosome"/>
</dbReference>
<organism evidence="2 3">
    <name type="scientific">Mangrovivirga cuniculi</name>
    <dbReference type="NCBI Taxonomy" id="2715131"/>
    <lineage>
        <taxon>Bacteria</taxon>
        <taxon>Pseudomonadati</taxon>
        <taxon>Bacteroidota</taxon>
        <taxon>Cytophagia</taxon>
        <taxon>Cytophagales</taxon>
        <taxon>Mangrovivirgaceae</taxon>
        <taxon>Mangrovivirga</taxon>
    </lineage>
</organism>
<gene>
    <name evidence="2" type="ORF">DCC35_01965</name>
</gene>
<dbReference type="RefSeq" id="WP_137089202.1">
    <property type="nucleotide sequence ID" value="NZ_CP028923.1"/>
</dbReference>
<dbReference type="Pfam" id="PF14371">
    <property type="entry name" value="DUF4412"/>
    <property type="match status" value="1"/>
</dbReference>
<name>A0A4D7JRR3_9BACT</name>
<evidence type="ECO:0000313" key="2">
    <source>
        <dbReference type="EMBL" id="QCK13605.1"/>
    </source>
</evidence>
<evidence type="ECO:0000259" key="1">
    <source>
        <dbReference type="Pfam" id="PF14371"/>
    </source>
</evidence>
<dbReference type="OrthoDB" id="1524221at2"/>
<reference evidence="2 3" key="1">
    <citation type="submission" date="2018-04" db="EMBL/GenBank/DDBJ databases">
        <title>Complete genome uncultured novel isolate.</title>
        <authorList>
            <person name="Merlino G."/>
        </authorList>
    </citation>
    <scope>NUCLEOTIDE SEQUENCE [LARGE SCALE GENOMIC DNA]</scope>
    <source>
        <strain evidence="3">R1DC9</strain>
    </source>
</reference>
<dbReference type="InterPro" id="IPR025524">
    <property type="entry name" value="DUF4412"/>
</dbReference>
<proteinExistence type="predicted"/>
<protein>
    <recommendedName>
        <fullName evidence="1">DUF4412 domain-containing protein</fullName>
    </recommendedName>
</protein>
<evidence type="ECO:0000313" key="3">
    <source>
        <dbReference type="Proteomes" id="UP000298616"/>
    </source>
</evidence>
<dbReference type="KEGG" id="fpf:DCC35_01965"/>
<accession>A0A4D7JRR3</accession>